<sequence>MFSFPLRSQAGSRAGFSFPWSLFIILLYYTCSCSDMISGNCSLVHRGRPSTRHQLWPSVTSQLHHTARIDSGRVSWRQVHRGRPSTRHQLWPSVTS</sequence>
<gene>
    <name evidence="2" type="ORF">CALMAC_LOCUS18212</name>
</gene>
<dbReference type="EMBL" id="CAACVG010012593">
    <property type="protein sequence ID" value="VEN60549.1"/>
    <property type="molecule type" value="Genomic_DNA"/>
</dbReference>
<name>A0A653DK04_CALMS</name>
<evidence type="ECO:0000313" key="2">
    <source>
        <dbReference type="EMBL" id="VEN60550.1"/>
    </source>
</evidence>
<accession>A0A653DK04</accession>
<keyword evidence="3" id="KW-1185">Reference proteome</keyword>
<dbReference type="Proteomes" id="UP000410492">
    <property type="component" value="Unassembled WGS sequence"/>
</dbReference>
<feature type="signal peptide" evidence="1">
    <location>
        <begin position="1"/>
        <end position="33"/>
    </location>
</feature>
<dbReference type="AlphaFoldDB" id="A0A653DK04"/>
<reference evidence="2 3" key="1">
    <citation type="submission" date="2019-01" db="EMBL/GenBank/DDBJ databases">
        <authorList>
            <person name="Sayadi A."/>
        </authorList>
    </citation>
    <scope>NUCLEOTIDE SEQUENCE [LARGE SCALE GENOMIC DNA]</scope>
</reference>
<organism evidence="2 3">
    <name type="scientific">Callosobruchus maculatus</name>
    <name type="common">Southern cowpea weevil</name>
    <name type="synonym">Pulse bruchid</name>
    <dbReference type="NCBI Taxonomy" id="64391"/>
    <lineage>
        <taxon>Eukaryota</taxon>
        <taxon>Metazoa</taxon>
        <taxon>Ecdysozoa</taxon>
        <taxon>Arthropoda</taxon>
        <taxon>Hexapoda</taxon>
        <taxon>Insecta</taxon>
        <taxon>Pterygota</taxon>
        <taxon>Neoptera</taxon>
        <taxon>Endopterygota</taxon>
        <taxon>Coleoptera</taxon>
        <taxon>Polyphaga</taxon>
        <taxon>Cucujiformia</taxon>
        <taxon>Chrysomeloidea</taxon>
        <taxon>Chrysomelidae</taxon>
        <taxon>Bruchinae</taxon>
        <taxon>Bruchini</taxon>
        <taxon>Callosobruchus</taxon>
    </lineage>
</organism>
<evidence type="ECO:0000256" key="1">
    <source>
        <dbReference type="SAM" id="SignalP"/>
    </source>
</evidence>
<evidence type="ECO:0000313" key="3">
    <source>
        <dbReference type="Proteomes" id="UP000410492"/>
    </source>
</evidence>
<proteinExistence type="predicted"/>
<keyword evidence="1" id="KW-0732">Signal</keyword>
<protein>
    <recommendedName>
        <fullName evidence="4">Secreted protein</fullName>
    </recommendedName>
</protein>
<dbReference type="EMBL" id="CAACVG010012593">
    <property type="protein sequence ID" value="VEN60550.1"/>
    <property type="molecule type" value="Genomic_DNA"/>
</dbReference>
<evidence type="ECO:0008006" key="4">
    <source>
        <dbReference type="Google" id="ProtNLM"/>
    </source>
</evidence>
<feature type="chain" id="PRO_5036158365" description="Secreted protein" evidence="1">
    <location>
        <begin position="34"/>
        <end position="96"/>
    </location>
</feature>